<sequence length="234" mass="26510">MTINLRVYLVFLSLVAFVTSNLAQNNTARIDAHIHLYDTNRDSSYAFLNKQNKDTNPELFRPHLQEAFLNVATASGFNYAYVVEASTRREDNFWLSKIADTSKHILGFTVNLNPLDANFEKDLDALKKNSKFRGVRPRIKGLNLSEPEVIRKLIAIDKRNLVLEVNSLKDVNTIATEYPNMYIVVNHFGGGKLKEGVLVNEENYKQSLQEIAAHPNVYIKISALHTLSGKKNCT</sequence>
<keyword evidence="2" id="KW-0732">Signal</keyword>
<feature type="chain" id="PRO_5045342564" evidence="2">
    <location>
        <begin position="24"/>
        <end position="234"/>
    </location>
</feature>
<dbReference type="InterPro" id="IPR052350">
    <property type="entry name" value="Metallo-dep_Lactonases"/>
</dbReference>
<dbReference type="Gene3D" id="3.20.20.140">
    <property type="entry name" value="Metal-dependent hydrolases"/>
    <property type="match status" value="1"/>
</dbReference>
<feature type="domain" description="Amidohydrolase-related" evidence="3">
    <location>
        <begin position="30"/>
        <end position="226"/>
    </location>
</feature>
<evidence type="ECO:0000313" key="5">
    <source>
        <dbReference type="Proteomes" id="UP000760545"/>
    </source>
</evidence>
<comment type="caution">
    <text evidence="4">The sequence shown here is derived from an EMBL/GenBank/DDBJ whole genome shotgun (WGS) entry which is preliminary data.</text>
</comment>
<reference evidence="4 5" key="1">
    <citation type="submission" date="2020-03" db="EMBL/GenBank/DDBJ databases">
        <title>Tamlana sp. nov, isolated from XXX.</title>
        <authorList>
            <person name="Cao W.R."/>
        </authorList>
    </citation>
    <scope>NUCLEOTIDE SEQUENCE [LARGE SCALE GENOMIC DNA]</scope>
    <source>
        <strain evidence="4 5">HST1-43</strain>
    </source>
</reference>
<comment type="similarity">
    <text evidence="1">Belongs to the metallo-dependent hydrolases superfamily.</text>
</comment>
<dbReference type="PANTHER" id="PTHR43569:SF2">
    <property type="entry name" value="AMIDOHYDROLASE-RELATED DOMAIN-CONTAINING PROTEIN"/>
    <property type="match status" value="1"/>
</dbReference>
<accession>A0ABX1D7H3</accession>
<dbReference type="EMBL" id="JAAVJS010000002">
    <property type="protein sequence ID" value="NJX14318.1"/>
    <property type="molecule type" value="Genomic_DNA"/>
</dbReference>
<dbReference type="RefSeq" id="WP_167916561.1">
    <property type="nucleotide sequence ID" value="NZ_JAAVJS010000002.1"/>
</dbReference>
<dbReference type="PANTHER" id="PTHR43569">
    <property type="entry name" value="AMIDOHYDROLASE"/>
    <property type="match status" value="1"/>
</dbReference>
<evidence type="ECO:0000256" key="2">
    <source>
        <dbReference type="SAM" id="SignalP"/>
    </source>
</evidence>
<dbReference type="Pfam" id="PF04909">
    <property type="entry name" value="Amidohydro_2"/>
    <property type="match status" value="1"/>
</dbReference>
<name>A0ABX1D7H3_9FLAO</name>
<dbReference type="Proteomes" id="UP000760545">
    <property type="component" value="Unassembled WGS sequence"/>
</dbReference>
<evidence type="ECO:0000313" key="4">
    <source>
        <dbReference type="EMBL" id="NJX14318.1"/>
    </source>
</evidence>
<gene>
    <name evidence="4" type="ORF">HC176_02305</name>
</gene>
<keyword evidence="5" id="KW-1185">Reference proteome</keyword>
<organism evidence="4 5">
    <name type="scientific">Tamlana crocina</name>
    <dbReference type="NCBI Taxonomy" id="393006"/>
    <lineage>
        <taxon>Bacteria</taxon>
        <taxon>Pseudomonadati</taxon>
        <taxon>Bacteroidota</taxon>
        <taxon>Flavobacteriia</taxon>
        <taxon>Flavobacteriales</taxon>
        <taxon>Flavobacteriaceae</taxon>
        <taxon>Tamlana</taxon>
    </lineage>
</organism>
<dbReference type="SUPFAM" id="SSF51556">
    <property type="entry name" value="Metallo-dependent hydrolases"/>
    <property type="match status" value="1"/>
</dbReference>
<evidence type="ECO:0000259" key="3">
    <source>
        <dbReference type="Pfam" id="PF04909"/>
    </source>
</evidence>
<dbReference type="InterPro" id="IPR032466">
    <property type="entry name" value="Metal_Hydrolase"/>
</dbReference>
<proteinExistence type="inferred from homology"/>
<feature type="signal peptide" evidence="2">
    <location>
        <begin position="1"/>
        <end position="23"/>
    </location>
</feature>
<dbReference type="InterPro" id="IPR006680">
    <property type="entry name" value="Amidohydro-rel"/>
</dbReference>
<evidence type="ECO:0000256" key="1">
    <source>
        <dbReference type="ARBA" id="ARBA00038310"/>
    </source>
</evidence>
<protein>
    <submittedName>
        <fullName evidence="4">Amidohydrolase family protein</fullName>
    </submittedName>
</protein>